<dbReference type="InterPro" id="IPR029062">
    <property type="entry name" value="Class_I_gatase-like"/>
</dbReference>
<dbReference type="InterPro" id="IPR024078">
    <property type="entry name" value="LmbE-like_dom_sf"/>
</dbReference>
<keyword evidence="2" id="KW-1185">Reference proteome</keyword>
<dbReference type="Pfam" id="PF02585">
    <property type="entry name" value="PIG-L"/>
    <property type="match status" value="1"/>
</dbReference>
<evidence type="ECO:0000313" key="2">
    <source>
        <dbReference type="Proteomes" id="UP000738431"/>
    </source>
</evidence>
<proteinExistence type="predicted"/>
<dbReference type="Gene3D" id="3.40.50.10320">
    <property type="entry name" value="LmbE-like"/>
    <property type="match status" value="1"/>
</dbReference>
<protein>
    <submittedName>
        <fullName evidence="1">PIG-L family deacetylase</fullName>
    </submittedName>
</protein>
<dbReference type="SUPFAM" id="SSF52317">
    <property type="entry name" value="Class I glutamine amidotransferase-like"/>
    <property type="match status" value="1"/>
</dbReference>
<dbReference type="InterPro" id="IPR003737">
    <property type="entry name" value="GlcNAc_PI_deacetylase-related"/>
</dbReference>
<dbReference type="PANTHER" id="PTHR12993">
    <property type="entry name" value="N-ACETYLGLUCOSAMINYL-PHOSPHATIDYLINOSITOL DE-N-ACETYLASE-RELATED"/>
    <property type="match status" value="1"/>
</dbReference>
<reference evidence="1 2" key="2">
    <citation type="submission" date="2023-12" db="EMBL/GenBank/DDBJ databases">
        <title>Description of an unclassified Opitutus bacterium of Verrucomicrobiota.</title>
        <authorList>
            <person name="Zhang D.-F."/>
        </authorList>
    </citation>
    <scope>NUCLEOTIDE SEQUENCE [LARGE SCALE GENOMIC DNA]</scope>
    <source>
        <strain evidence="1 2">WL0086</strain>
    </source>
</reference>
<gene>
    <name evidence="1" type="ORF">K1X11_014635</name>
</gene>
<dbReference type="PANTHER" id="PTHR12993:SF11">
    <property type="entry name" value="N-ACETYLGLUCOSAMINYL-PHOSPHATIDYLINOSITOL DE-N-ACETYLASE"/>
    <property type="match status" value="1"/>
</dbReference>
<dbReference type="Proteomes" id="UP000738431">
    <property type="component" value="Chromosome"/>
</dbReference>
<sequence length="827" mass="88077">MSFRSRFSSVALTCLTALVPLNVGLHAELAPPAAGSILREMQRLRETGRVLYLAAHPDDENTRLIAYLANERHYATGYLSLTRGDGGQNLIGPELRDALGVIRTQELLAARRIDGGRQFFSRANDFGYSKSADEALTVWDREQVLADTVRVIRQFRPDVIVTRFSPDMGGTHGHHTASAVMAREAFALAADPEAFAAELGHLPPWQVRRVVWNAWSWGGREWPGALKLDVGGYDPVRGESYGEIAALSRSEHKSQGFGAVGSRGTAEEQFVHLVGDAASADLMDGVSDKWAQWTGGAAIAAQIDATMDDFDARAPGASVPALLVVKRALAALPAEDPLLLEKRAQLDAIIAACLGLYAESTVPAARVVPGETLVLTHEVVWRAAAPVDVVWTGLRYTADGETVAVNRPLTLNEATTLEATRTLPASTALTHPYWLELPSTVGMAQVADADLIGTPENDPAYAAVFEFTVDGEPLAVRVAPEQVTRDRVRGELRDHLQVIAPVAVDFASGLEHFAPGQTRDVVVTATASRGEAAGELGVTVPAGWTVTPASQPFALAAVGDRATATFAVTAPVESTVARLTAHALVDGRRFDRAPQVVSYEHIPVQVLQPVATLTAMTFDLQKRGERVGYLPGAGDTTAEALTLMGYDVRTLTLADLTPAGLDGLDAVVVGIRAFNTMPELATQAGALWDFVAAGGNVIVQYNTNGGIDGAAVGPYPLQLSRDRVTDETAVVTLLEPEHPALAGPNRITAADFAGWVQERGLYFPSGWDDAYTPLLSMADPGEAPTQGSLLVAPHGEGWFVYTGLSLFRELPAGVPGAYRLLANLVSL</sequence>
<dbReference type="EMBL" id="CP139781">
    <property type="protein sequence ID" value="WRQ86048.1"/>
    <property type="molecule type" value="Genomic_DNA"/>
</dbReference>
<organism evidence="1 2">
    <name type="scientific">Actomonas aquatica</name>
    <dbReference type="NCBI Taxonomy" id="2866162"/>
    <lineage>
        <taxon>Bacteria</taxon>
        <taxon>Pseudomonadati</taxon>
        <taxon>Verrucomicrobiota</taxon>
        <taxon>Opitutia</taxon>
        <taxon>Opitutales</taxon>
        <taxon>Opitutaceae</taxon>
        <taxon>Actomonas</taxon>
    </lineage>
</organism>
<name>A0ABZ1C473_9BACT</name>
<evidence type="ECO:0000313" key="1">
    <source>
        <dbReference type="EMBL" id="WRQ86048.1"/>
    </source>
</evidence>
<dbReference type="RefSeq" id="WP_221031560.1">
    <property type="nucleotide sequence ID" value="NZ_CP139781.1"/>
</dbReference>
<accession>A0ABZ1C473</accession>
<dbReference type="SUPFAM" id="SSF102588">
    <property type="entry name" value="LmbE-like"/>
    <property type="match status" value="1"/>
</dbReference>
<reference evidence="1 2" key="1">
    <citation type="submission" date="2021-08" db="EMBL/GenBank/DDBJ databases">
        <authorList>
            <person name="Zhang D."/>
            <person name="Zhang A."/>
            <person name="Wang L."/>
        </authorList>
    </citation>
    <scope>NUCLEOTIDE SEQUENCE [LARGE SCALE GENOMIC DNA]</scope>
    <source>
        <strain evidence="1 2">WL0086</strain>
    </source>
</reference>